<evidence type="ECO:0000313" key="2">
    <source>
        <dbReference type="EMBL" id="KYG00216.1"/>
    </source>
</evidence>
<accession>A0A150T636</accession>
<dbReference type="Proteomes" id="UP000075515">
    <property type="component" value="Unassembled WGS sequence"/>
</dbReference>
<dbReference type="AlphaFoldDB" id="A0A150T636"/>
<feature type="region of interest" description="Disordered" evidence="1">
    <location>
        <begin position="1"/>
        <end position="45"/>
    </location>
</feature>
<name>A0A150T636_SORCE</name>
<evidence type="ECO:0000313" key="3">
    <source>
        <dbReference type="Proteomes" id="UP000075515"/>
    </source>
</evidence>
<sequence>MQTPSAHPQASPGLEQSHVEAPSLTVGLWQSSPPQPPTAQSSSVAHASVVVNFAQREST</sequence>
<evidence type="ECO:0000256" key="1">
    <source>
        <dbReference type="SAM" id="MobiDB-lite"/>
    </source>
</evidence>
<dbReference type="EMBL" id="JEMC01001036">
    <property type="protein sequence ID" value="KYG00216.1"/>
    <property type="molecule type" value="Genomic_DNA"/>
</dbReference>
<protein>
    <submittedName>
        <fullName evidence="2">Uncharacterized protein</fullName>
    </submittedName>
</protein>
<gene>
    <name evidence="2" type="ORF">BE18_02465</name>
</gene>
<organism evidence="2 3">
    <name type="scientific">Sorangium cellulosum</name>
    <name type="common">Polyangium cellulosum</name>
    <dbReference type="NCBI Taxonomy" id="56"/>
    <lineage>
        <taxon>Bacteria</taxon>
        <taxon>Pseudomonadati</taxon>
        <taxon>Myxococcota</taxon>
        <taxon>Polyangia</taxon>
        <taxon>Polyangiales</taxon>
        <taxon>Polyangiaceae</taxon>
        <taxon>Sorangium</taxon>
    </lineage>
</organism>
<proteinExistence type="predicted"/>
<reference evidence="2 3" key="1">
    <citation type="submission" date="2014-02" db="EMBL/GenBank/DDBJ databases">
        <title>The small core and large imbalanced accessory genome model reveals a collaborative survival strategy of Sorangium cellulosum strains in nature.</title>
        <authorList>
            <person name="Han K."/>
            <person name="Peng R."/>
            <person name="Blom J."/>
            <person name="Li Y.-Z."/>
        </authorList>
    </citation>
    <scope>NUCLEOTIDE SEQUENCE [LARGE SCALE GENOMIC DNA]</scope>
    <source>
        <strain evidence="2 3">So0149</strain>
    </source>
</reference>
<comment type="caution">
    <text evidence="2">The sequence shown here is derived from an EMBL/GenBank/DDBJ whole genome shotgun (WGS) entry which is preliminary data.</text>
</comment>